<dbReference type="EMBL" id="MIJY01000044">
    <property type="protein sequence ID" value="OEG09913.1"/>
    <property type="molecule type" value="Genomic_DNA"/>
</dbReference>
<dbReference type="InterPro" id="IPR008589">
    <property type="entry name" value="MupG"/>
</dbReference>
<evidence type="ECO:0000259" key="1">
    <source>
        <dbReference type="Pfam" id="PF05913"/>
    </source>
</evidence>
<dbReference type="InterPro" id="IPR043797">
    <property type="entry name" value="MupG_N"/>
</dbReference>
<name>A0A1E5GB41_9ENTE</name>
<feature type="domain" description="6-phospho-N-acetylmuramidase N-terminal" evidence="2">
    <location>
        <begin position="5"/>
        <end position="239"/>
    </location>
</feature>
<organism evidence="3 4">
    <name type="scientific">Enterococcus termitis</name>
    <dbReference type="NCBI Taxonomy" id="332950"/>
    <lineage>
        <taxon>Bacteria</taxon>
        <taxon>Bacillati</taxon>
        <taxon>Bacillota</taxon>
        <taxon>Bacilli</taxon>
        <taxon>Lactobacillales</taxon>
        <taxon>Enterococcaceae</taxon>
        <taxon>Enterococcus</taxon>
    </lineage>
</organism>
<dbReference type="InterPro" id="IPR043894">
    <property type="entry name" value="MupG_C"/>
</dbReference>
<dbReference type="InterPro" id="IPR013785">
    <property type="entry name" value="Aldolase_TIM"/>
</dbReference>
<dbReference type="SUPFAM" id="SSF51445">
    <property type="entry name" value="(Trans)glycosidases"/>
    <property type="match status" value="1"/>
</dbReference>
<dbReference type="AlphaFoldDB" id="A0A1E5GB41"/>
<dbReference type="InterPro" id="IPR017853">
    <property type="entry name" value="GH"/>
</dbReference>
<evidence type="ECO:0000259" key="2">
    <source>
        <dbReference type="Pfam" id="PF19200"/>
    </source>
</evidence>
<dbReference type="SUPFAM" id="SSF50891">
    <property type="entry name" value="Cyclophilin-like"/>
    <property type="match status" value="1"/>
</dbReference>
<dbReference type="Gene3D" id="3.20.20.70">
    <property type="entry name" value="Aldolase class I"/>
    <property type="match status" value="1"/>
</dbReference>
<comment type="caution">
    <text evidence="3">The sequence shown here is derived from an EMBL/GenBank/DDBJ whole genome shotgun (WGS) entry which is preliminary data.</text>
</comment>
<dbReference type="InterPro" id="IPR029000">
    <property type="entry name" value="Cyclophilin-like_dom_sf"/>
</dbReference>
<dbReference type="Pfam" id="PF19200">
    <property type="entry name" value="MupG_N"/>
    <property type="match status" value="1"/>
</dbReference>
<feature type="domain" description="6-phospho-N-acetylmuramidase C-terminal" evidence="1">
    <location>
        <begin position="246"/>
        <end position="359"/>
    </location>
</feature>
<accession>A0A1E5GB41</accession>
<dbReference type="PANTHER" id="PTHR38435">
    <property type="match status" value="1"/>
</dbReference>
<dbReference type="RefSeq" id="WP_069664666.1">
    <property type="nucleotide sequence ID" value="NZ_JBHUJJ010000001.1"/>
</dbReference>
<protein>
    <submittedName>
        <fullName evidence="3">PTS-associated protein</fullName>
    </submittedName>
</protein>
<reference evidence="4" key="1">
    <citation type="submission" date="2016-09" db="EMBL/GenBank/DDBJ databases">
        <authorList>
            <person name="Gulvik C.A."/>
        </authorList>
    </citation>
    <scope>NUCLEOTIDE SEQUENCE [LARGE SCALE GENOMIC DNA]</scope>
    <source>
        <strain evidence="4">LMG 8895</strain>
    </source>
</reference>
<dbReference type="Proteomes" id="UP000095094">
    <property type="component" value="Unassembled WGS sequence"/>
</dbReference>
<evidence type="ECO:0000313" key="4">
    <source>
        <dbReference type="Proteomes" id="UP000095094"/>
    </source>
</evidence>
<keyword evidence="4" id="KW-1185">Reference proteome</keyword>
<dbReference type="Gene3D" id="2.40.100.10">
    <property type="entry name" value="Cyclophilin-like"/>
    <property type="match status" value="1"/>
</dbReference>
<dbReference type="PANTHER" id="PTHR38435:SF1">
    <property type="entry name" value="DUF871 DOMAIN-CONTAINING PROTEIN"/>
    <property type="match status" value="1"/>
</dbReference>
<sequence>MKRALGVSVYPDHSDIEKDKAYLKKASECGFSRIFMSMLEVTEGKEVVKEKFKSLIGYAKALGFETILDVAPNIFDELQISYDDLTFFSETGADGIRLDVGFDGNKEAKLTYNPFDLAIELNMSNDVAYLDNILTYEANVPFLYGCHNFYPQEGTALPYDFFERCSVRFKKQGIRTAAFINSQAGVIGPWDVNDGLPTLEMHRHLPVEVQAKHLFATGLIDDVIIGNAYASDEELETLGQLNRYQLELSIEFTNEASEVEKEIVLTEQHFRRGDITDQVVRSTEVRKKYKNEGNPAHDHTHAFQIGDVVVGNDAFGKYKNELQIVLQPHTDDRKNKVGQITEKELLLLDFVKPWTKFRFIEK</sequence>
<gene>
    <name evidence="3" type="ORF">BCR25_10445</name>
</gene>
<evidence type="ECO:0000313" key="3">
    <source>
        <dbReference type="EMBL" id="OEG09913.1"/>
    </source>
</evidence>
<dbReference type="Pfam" id="PF05913">
    <property type="entry name" value="MupG_C"/>
    <property type="match status" value="1"/>
</dbReference>
<dbReference type="OrthoDB" id="5809921at2"/>
<proteinExistence type="predicted"/>